<dbReference type="Gene3D" id="3.40.50.2300">
    <property type="match status" value="1"/>
</dbReference>
<dbReference type="InterPro" id="IPR001789">
    <property type="entry name" value="Sig_transdc_resp-reg_receiver"/>
</dbReference>
<dbReference type="PROSITE" id="PS50110">
    <property type="entry name" value="RESPONSE_REGULATORY"/>
    <property type="match status" value="1"/>
</dbReference>
<dbReference type="EMBL" id="JAOTIF010000034">
    <property type="protein sequence ID" value="MCU7552436.1"/>
    <property type="molecule type" value="Genomic_DNA"/>
</dbReference>
<dbReference type="Proteomes" id="UP001155483">
    <property type="component" value="Unassembled WGS sequence"/>
</dbReference>
<organism evidence="4 5">
    <name type="scientific">Paraflavisolibacter caeni</name>
    <dbReference type="NCBI Taxonomy" id="2982496"/>
    <lineage>
        <taxon>Bacteria</taxon>
        <taxon>Pseudomonadati</taxon>
        <taxon>Bacteroidota</taxon>
        <taxon>Chitinophagia</taxon>
        <taxon>Chitinophagales</taxon>
        <taxon>Chitinophagaceae</taxon>
        <taxon>Paraflavisolibacter</taxon>
    </lineage>
</organism>
<name>A0A9X2Y0M5_9BACT</name>
<dbReference type="PANTHER" id="PTHR44591:SF3">
    <property type="entry name" value="RESPONSE REGULATORY DOMAIN-CONTAINING PROTEIN"/>
    <property type="match status" value="1"/>
</dbReference>
<evidence type="ECO:0000256" key="1">
    <source>
        <dbReference type="ARBA" id="ARBA00022553"/>
    </source>
</evidence>
<dbReference type="RefSeq" id="WP_279299873.1">
    <property type="nucleotide sequence ID" value="NZ_JAOTIF010000034.1"/>
</dbReference>
<keyword evidence="1" id="KW-0597">Phosphoprotein</keyword>
<evidence type="ECO:0000313" key="5">
    <source>
        <dbReference type="Proteomes" id="UP001155483"/>
    </source>
</evidence>
<evidence type="ECO:0000313" key="4">
    <source>
        <dbReference type="EMBL" id="MCU7552436.1"/>
    </source>
</evidence>
<dbReference type="GO" id="GO:0000160">
    <property type="term" value="P:phosphorelay signal transduction system"/>
    <property type="evidence" value="ECO:0007669"/>
    <property type="project" value="InterPro"/>
</dbReference>
<dbReference type="AlphaFoldDB" id="A0A9X2Y0M5"/>
<dbReference type="InterPro" id="IPR050595">
    <property type="entry name" value="Bact_response_regulator"/>
</dbReference>
<dbReference type="SUPFAM" id="SSF52172">
    <property type="entry name" value="CheY-like"/>
    <property type="match status" value="1"/>
</dbReference>
<gene>
    <name evidence="4" type="ORF">OCK74_25175</name>
</gene>
<protein>
    <submittedName>
        <fullName evidence="4">Response regulator</fullName>
    </submittedName>
</protein>
<dbReference type="Pfam" id="PF00072">
    <property type="entry name" value="Response_reg"/>
    <property type="match status" value="1"/>
</dbReference>
<accession>A0A9X2Y0M5</accession>
<evidence type="ECO:0000256" key="2">
    <source>
        <dbReference type="PROSITE-ProRule" id="PRU00169"/>
    </source>
</evidence>
<evidence type="ECO:0000259" key="3">
    <source>
        <dbReference type="PROSITE" id="PS50110"/>
    </source>
</evidence>
<sequence>MKNKGIVLICDNEDEHLNEVRNALENEGYSIEIITDASDLIPRAIRVRPGVLIVNPDLKAFNAYDVCKHILKDMDVPAIMIVEKNATARAQIDECEIEDVLTKPVNIRNLLNLISKHLTVAH</sequence>
<dbReference type="PANTHER" id="PTHR44591">
    <property type="entry name" value="STRESS RESPONSE REGULATOR PROTEIN 1"/>
    <property type="match status" value="1"/>
</dbReference>
<proteinExistence type="predicted"/>
<comment type="caution">
    <text evidence="4">The sequence shown here is derived from an EMBL/GenBank/DDBJ whole genome shotgun (WGS) entry which is preliminary data.</text>
</comment>
<feature type="domain" description="Response regulatory" evidence="3">
    <location>
        <begin position="6"/>
        <end position="118"/>
    </location>
</feature>
<keyword evidence="5" id="KW-1185">Reference proteome</keyword>
<comment type="caution">
    <text evidence="2">Lacks conserved residue(s) required for the propagation of feature annotation.</text>
</comment>
<reference evidence="4" key="1">
    <citation type="submission" date="2022-09" db="EMBL/GenBank/DDBJ databases">
        <authorList>
            <person name="Yuan C."/>
            <person name="Ke Z."/>
        </authorList>
    </citation>
    <scope>NUCLEOTIDE SEQUENCE</scope>
    <source>
        <strain evidence="4">LB-8</strain>
    </source>
</reference>
<reference evidence="4" key="2">
    <citation type="submission" date="2023-04" db="EMBL/GenBank/DDBJ databases">
        <title>Paracnuella aquatica gen. nov., sp. nov., a member of the family Chitinophagaceae isolated from a hot spring.</title>
        <authorList>
            <person name="Wang C."/>
        </authorList>
    </citation>
    <scope>NUCLEOTIDE SEQUENCE</scope>
    <source>
        <strain evidence="4">LB-8</strain>
    </source>
</reference>
<dbReference type="InterPro" id="IPR011006">
    <property type="entry name" value="CheY-like_superfamily"/>
</dbReference>
<dbReference type="SMART" id="SM00448">
    <property type="entry name" value="REC"/>
    <property type="match status" value="1"/>
</dbReference>